<evidence type="ECO:0000313" key="4">
    <source>
        <dbReference type="Proteomes" id="UP000228948"/>
    </source>
</evidence>
<dbReference type="Pfam" id="PF03401">
    <property type="entry name" value="TctC"/>
    <property type="match status" value="1"/>
</dbReference>
<feature type="chain" id="PRO_5014901061" description="Tripartite tricarboxylate transporter substrate binding protein" evidence="2">
    <location>
        <begin position="25"/>
        <end position="316"/>
    </location>
</feature>
<feature type="signal peptide" evidence="2">
    <location>
        <begin position="1"/>
        <end position="24"/>
    </location>
</feature>
<keyword evidence="4" id="KW-1185">Reference proteome</keyword>
<evidence type="ECO:0000313" key="3">
    <source>
        <dbReference type="EMBL" id="ATX64461.1"/>
    </source>
</evidence>
<organism evidence="3 4">
    <name type="scientific">Roseinatronobacter bogoriensis subsp. barguzinensis</name>
    <dbReference type="NCBI Taxonomy" id="441209"/>
    <lineage>
        <taxon>Bacteria</taxon>
        <taxon>Pseudomonadati</taxon>
        <taxon>Pseudomonadota</taxon>
        <taxon>Alphaproteobacteria</taxon>
        <taxon>Rhodobacterales</taxon>
        <taxon>Paracoccaceae</taxon>
        <taxon>Roseinatronobacter</taxon>
    </lineage>
</organism>
<dbReference type="InterPro" id="IPR005064">
    <property type="entry name" value="BUG"/>
</dbReference>
<dbReference type="STRING" id="441209.GCA_001870665_00286"/>
<accession>A0A2K8K4S7</accession>
<evidence type="ECO:0000256" key="1">
    <source>
        <dbReference type="ARBA" id="ARBA00006987"/>
    </source>
</evidence>
<dbReference type="OrthoDB" id="9780943at2"/>
<evidence type="ECO:0000256" key="2">
    <source>
        <dbReference type="SAM" id="SignalP"/>
    </source>
</evidence>
<proteinExistence type="inferred from homology"/>
<reference evidence="3 4" key="1">
    <citation type="submission" date="2017-11" db="EMBL/GenBank/DDBJ databases">
        <title>Revised Sequence and Annotation of the Rhodobaca barguzinensis strain alga05 Genome.</title>
        <authorList>
            <person name="Kopejtka K."/>
            <person name="Tomasch J.M."/>
            <person name="Bunk B."/>
            <person name="Koblizek M."/>
        </authorList>
    </citation>
    <scope>NUCLEOTIDE SEQUENCE [LARGE SCALE GENOMIC DNA]</scope>
    <source>
        <strain evidence="4">alga05</strain>
    </source>
</reference>
<gene>
    <name evidence="3" type="ORF">BG454_00275</name>
</gene>
<dbReference type="PANTHER" id="PTHR42928:SF5">
    <property type="entry name" value="BLR1237 PROTEIN"/>
    <property type="match status" value="1"/>
</dbReference>
<dbReference type="KEGG" id="rbg:BG454_00275"/>
<keyword evidence="2" id="KW-0732">Signal</keyword>
<dbReference type="Gene3D" id="3.40.190.150">
    <property type="entry name" value="Bordetella uptake gene, domain 1"/>
    <property type="match status" value="1"/>
</dbReference>
<dbReference type="Gene3D" id="3.40.190.10">
    <property type="entry name" value="Periplasmic binding protein-like II"/>
    <property type="match status" value="1"/>
</dbReference>
<dbReference type="EMBL" id="CP024899">
    <property type="protein sequence ID" value="ATX64461.1"/>
    <property type="molecule type" value="Genomic_DNA"/>
</dbReference>
<protein>
    <recommendedName>
        <fullName evidence="5">Tripartite tricarboxylate transporter substrate binding protein</fullName>
    </recommendedName>
</protein>
<dbReference type="RefSeq" id="WP_071479484.1">
    <property type="nucleotide sequence ID" value="NZ_CP024899.1"/>
</dbReference>
<comment type="similarity">
    <text evidence="1">Belongs to the UPF0065 (bug) family.</text>
</comment>
<evidence type="ECO:0008006" key="5">
    <source>
        <dbReference type="Google" id="ProtNLM"/>
    </source>
</evidence>
<sequence>MSFKATTAACVAAALALGMGTTVAASDYPSSTINWVIPFGAGGGSDRLSRVFAAEAERHFGGASLNVENHPGAGAVTGWMHVLNQPADGYTVFNATPTPIITLLSEEDAPVDPGEIDILGYLAAFASVLVVREDEFPDWDSFISALNERAVTIGGTNALLLGAANAIDQAGAEAIYVPYGSTGESVTDFLGGHIDVAAVTESTALTIVPENGIALMNTSSIPLPDSVNEALGNPPMITDLGYSGLAFPRWVGMHPDTPEEIKARFAEMFEAAATDPEIEAVFEAAGEPIIFLDREAAAADYEAMVNTMRNAIGLLQ</sequence>
<name>A0A2K8K4S7_9RHOB</name>
<dbReference type="PANTHER" id="PTHR42928">
    <property type="entry name" value="TRICARBOXYLATE-BINDING PROTEIN"/>
    <property type="match status" value="1"/>
</dbReference>
<dbReference type="Proteomes" id="UP000228948">
    <property type="component" value="Chromosome"/>
</dbReference>
<dbReference type="AlphaFoldDB" id="A0A2K8K4S7"/>
<dbReference type="InterPro" id="IPR042100">
    <property type="entry name" value="Bug_dom1"/>
</dbReference>